<comment type="caution">
    <text evidence="1">The sequence shown here is derived from an EMBL/GenBank/DDBJ whole genome shotgun (WGS) entry which is preliminary data.</text>
</comment>
<protein>
    <submittedName>
        <fullName evidence="1">Uncharacterized protein</fullName>
    </submittedName>
</protein>
<evidence type="ECO:0000313" key="1">
    <source>
        <dbReference type="EMBL" id="KKL72077.1"/>
    </source>
</evidence>
<name>A0A0F9HAE8_9ZZZZ</name>
<sequence length="446" mass="50149">MAREGIIGKTVDLGIKFYSNGVLFDPFNVATVKIYDRKTGGSIVATITPTRIDIGYYRASWAIPSSYLPTTYYDSWQWVAESGMESKTQRYSFSIVPESVSVEVPSIVRAEVGCRPRPSWEFYIGLRNVEDVGNGMGLRLSFGKAIPSDSDKLVHYNVYHSDTRFGVLDSWPKLITTEQQIIVNVTPGKLKYFAVRATEFIPSEIDVTDLVQAGIDLYQYPDALTLQNDIDAYAAAINVGNTNGYPEKGFLLVDTEILKYSVKDGTAFHVEDTERGAFTTFIDIHFVGAEVKLWHGIEETNTVIFQETAAWHKEWGIPRNVDEIGQLNVDSDGYREAAVDHLTTDLSVSDKNIDFPSYDYKGYHRQSLQATFSGGCVNSYVGGEFDGGRGLFLMDRNLARLDSMLQVTGEPVVLLRRKWTGKRCRCMGLRRENPRTRCSYCFSKKC</sequence>
<dbReference type="EMBL" id="LAZR01025384">
    <property type="protein sequence ID" value="KKL72077.1"/>
    <property type="molecule type" value="Genomic_DNA"/>
</dbReference>
<dbReference type="AlphaFoldDB" id="A0A0F9HAE8"/>
<proteinExistence type="predicted"/>
<gene>
    <name evidence="1" type="ORF">LCGC14_2088520</name>
</gene>
<reference evidence="1" key="1">
    <citation type="journal article" date="2015" name="Nature">
        <title>Complex archaea that bridge the gap between prokaryotes and eukaryotes.</title>
        <authorList>
            <person name="Spang A."/>
            <person name="Saw J.H."/>
            <person name="Jorgensen S.L."/>
            <person name="Zaremba-Niedzwiedzka K."/>
            <person name="Martijn J."/>
            <person name="Lind A.E."/>
            <person name="van Eijk R."/>
            <person name="Schleper C."/>
            <person name="Guy L."/>
            <person name="Ettema T.J."/>
        </authorList>
    </citation>
    <scope>NUCLEOTIDE SEQUENCE</scope>
</reference>
<organism evidence="1">
    <name type="scientific">marine sediment metagenome</name>
    <dbReference type="NCBI Taxonomy" id="412755"/>
    <lineage>
        <taxon>unclassified sequences</taxon>
        <taxon>metagenomes</taxon>
        <taxon>ecological metagenomes</taxon>
    </lineage>
</organism>
<accession>A0A0F9HAE8</accession>